<keyword evidence="2" id="KW-1185">Reference proteome</keyword>
<dbReference type="RefSeq" id="XP_003193174.1">
    <property type="nucleotide sequence ID" value="XM_003193126.1"/>
</dbReference>
<dbReference type="OrthoDB" id="10014216at2759"/>
<organism evidence="1 2">
    <name type="scientific">Cryptococcus gattii serotype B (strain WM276 / ATCC MYA-4071)</name>
    <name type="common">Filobasidiella gattii</name>
    <name type="synonym">Cryptococcus bacillisporus</name>
    <dbReference type="NCBI Taxonomy" id="367775"/>
    <lineage>
        <taxon>Eukaryota</taxon>
        <taxon>Fungi</taxon>
        <taxon>Dikarya</taxon>
        <taxon>Basidiomycota</taxon>
        <taxon>Agaricomycotina</taxon>
        <taxon>Tremellomycetes</taxon>
        <taxon>Tremellales</taxon>
        <taxon>Cryptococcaceae</taxon>
        <taxon>Cryptococcus</taxon>
        <taxon>Cryptococcus gattii species complex</taxon>
    </lineage>
</organism>
<evidence type="ECO:0000313" key="2">
    <source>
        <dbReference type="Proteomes" id="UP000007805"/>
    </source>
</evidence>
<evidence type="ECO:0000313" key="1">
    <source>
        <dbReference type="EMBL" id="ADV21387.1"/>
    </source>
</evidence>
<accession>E6R2H9</accession>
<gene>
    <name evidence="1" type="ordered locus">CGB_C9710C</name>
</gene>
<dbReference type="Gene3D" id="3.40.50.1000">
    <property type="entry name" value="HAD superfamily/HAD-like"/>
    <property type="match status" value="1"/>
</dbReference>
<dbReference type="KEGG" id="cgi:CGB_C9710C"/>
<reference key="2">
    <citation type="journal article" date="2011" name="MBio">
        <title>Genome variation in Cryptococcus gattii, an emerging pathogen of immunocompetent hosts.</title>
        <authorList>
            <person name="D'Souza C.A."/>
            <person name="Kronstad J.W."/>
            <person name="Taylor G."/>
            <person name="Warren R."/>
            <person name="Yuen M."/>
            <person name="Hu G."/>
            <person name="Jung W.H."/>
            <person name="Sham A."/>
            <person name="Kidd S.E."/>
            <person name="Tangen K."/>
            <person name="Lee N."/>
            <person name="Zeilmaker T."/>
            <person name="Sawkins J."/>
            <person name="McVicker G."/>
            <person name="Shah S."/>
            <person name="Gnerre S."/>
            <person name="Griggs A."/>
            <person name="Zeng Q."/>
            <person name="Bartlett K."/>
            <person name="Li W."/>
            <person name="Wang X."/>
            <person name="Heitman J."/>
            <person name="Stajich J.E."/>
            <person name="Fraser J.A."/>
            <person name="Meyer W."/>
            <person name="Carter D."/>
            <person name="Schein J."/>
            <person name="Krzywinski M."/>
            <person name="Kwong-Chung K.J."/>
            <person name="Varma A."/>
            <person name="Wang J."/>
            <person name="Brunham R."/>
            <person name="Fyfe M."/>
            <person name="Ouellette B.F.F."/>
            <person name="Siddiqui A."/>
            <person name="Marra M."/>
            <person name="Jones S."/>
            <person name="Holt R."/>
            <person name="Birren B.W."/>
            <person name="Galagan J.E."/>
            <person name="Cuomo C.A."/>
        </authorList>
    </citation>
    <scope>NUCLEOTIDE SEQUENCE</scope>
    <source>
        <strain>WM276</strain>
    </source>
</reference>
<protein>
    <submittedName>
        <fullName evidence="1">Uncharacterized protein</fullName>
    </submittedName>
</protein>
<reference evidence="1 2" key="1">
    <citation type="journal article" date="2011" name="MBio">
        <title>Genome variation in Cryptococcus gattii, an emerging pathogen of immunocompetent hosts.</title>
        <authorList>
            <person name="D'Souza C.A."/>
            <person name="Kronstad J.W."/>
            <person name="Taylor G."/>
            <person name="Warren R."/>
            <person name="Yuen M."/>
            <person name="Hu G."/>
            <person name="Jung W.H."/>
            <person name="Sham A."/>
            <person name="Kidd S.E."/>
            <person name="Tangen K."/>
            <person name="Lee N."/>
            <person name="Zeilmaker T."/>
            <person name="Sawkins J."/>
            <person name="McVicker G."/>
            <person name="Shah S."/>
            <person name="Gnerre S."/>
            <person name="Griggs A."/>
            <person name="Zeng Q."/>
            <person name="Bartlett K."/>
            <person name="Li W."/>
            <person name="Wang X."/>
            <person name="Heitman J."/>
            <person name="Stajich J.E."/>
            <person name="Fraser J.A."/>
            <person name="Meyer W."/>
            <person name="Carter D."/>
            <person name="Schein J."/>
            <person name="Krzywinski M."/>
            <person name="Kwon-Chung K.J."/>
            <person name="Varma A."/>
            <person name="Wang J."/>
            <person name="Brunham R."/>
            <person name="Fyfe M."/>
            <person name="Ouellette B.F."/>
            <person name="Siddiqui A."/>
            <person name="Marra M."/>
            <person name="Jones S."/>
            <person name="Holt R."/>
            <person name="Birren B.W."/>
            <person name="Galagan J.E."/>
            <person name="Cuomo C.A."/>
        </authorList>
    </citation>
    <scope>NUCLEOTIDE SEQUENCE [LARGE SCALE GENOMIC DNA]</scope>
    <source>
        <strain evidence="2">WM276 / ATCC MYA-4071</strain>
    </source>
</reference>
<sequence length="48" mass="5520">MGHAYERNYCEKQGIRHVPFVDFNKVLEKVQEVVGGKSVDEVLKEEGQ</sequence>
<dbReference type="Proteomes" id="UP000007805">
    <property type="component" value="Chromosome C"/>
</dbReference>
<dbReference type="EMBL" id="CP000288">
    <property type="protein sequence ID" value="ADV21387.1"/>
    <property type="molecule type" value="Genomic_DNA"/>
</dbReference>
<dbReference type="GeneID" id="10190868"/>
<dbReference type="InterPro" id="IPR023214">
    <property type="entry name" value="HAD_sf"/>
</dbReference>
<dbReference type="HOGENOM" id="CLU_3159964_0_0_1"/>
<name>E6R2H9_CRYGW</name>
<proteinExistence type="predicted"/>
<dbReference type="AlphaFoldDB" id="E6R2H9"/>
<dbReference type="VEuPathDB" id="FungiDB:CGB_C9710C"/>